<comment type="subcellular location">
    <subcellularLocation>
        <location evidence="7">Cytoplasm</location>
    </subcellularLocation>
</comment>
<evidence type="ECO:0000256" key="4">
    <source>
        <dbReference type="ARBA" id="ARBA00022603"/>
    </source>
</evidence>
<dbReference type="InterPro" id="IPR002903">
    <property type="entry name" value="RsmH"/>
</dbReference>
<keyword evidence="5 7" id="KW-0808">Transferase</keyword>
<evidence type="ECO:0000313" key="8">
    <source>
        <dbReference type="EMBL" id="SFP47457.1"/>
    </source>
</evidence>
<evidence type="ECO:0000313" key="9">
    <source>
        <dbReference type="Proteomes" id="UP000199227"/>
    </source>
</evidence>
<dbReference type="PANTHER" id="PTHR11265">
    <property type="entry name" value="S-ADENOSYL-METHYLTRANSFERASE MRAW"/>
    <property type="match status" value="1"/>
</dbReference>
<dbReference type="PANTHER" id="PTHR11265:SF0">
    <property type="entry name" value="12S RRNA N4-METHYLCYTIDINE METHYLTRANSFERASE"/>
    <property type="match status" value="1"/>
</dbReference>
<dbReference type="AlphaFoldDB" id="A0A1I5QMY3"/>
<evidence type="ECO:0000256" key="2">
    <source>
        <dbReference type="ARBA" id="ARBA00022490"/>
    </source>
</evidence>
<dbReference type="Proteomes" id="UP000199227">
    <property type="component" value="Unassembled WGS sequence"/>
</dbReference>
<dbReference type="HAMAP" id="MF_01007">
    <property type="entry name" value="16SrRNA_methyltr_H"/>
    <property type="match status" value="1"/>
</dbReference>
<keyword evidence="6 7" id="KW-0949">S-adenosyl-L-methionine</keyword>
<dbReference type="SUPFAM" id="SSF53335">
    <property type="entry name" value="S-adenosyl-L-methionine-dependent methyltransferases"/>
    <property type="match status" value="1"/>
</dbReference>
<evidence type="ECO:0000256" key="7">
    <source>
        <dbReference type="HAMAP-Rule" id="MF_01007"/>
    </source>
</evidence>
<evidence type="ECO:0000256" key="6">
    <source>
        <dbReference type="ARBA" id="ARBA00022691"/>
    </source>
</evidence>
<dbReference type="PIRSF" id="PIRSF004486">
    <property type="entry name" value="MraW"/>
    <property type="match status" value="1"/>
</dbReference>
<organism evidence="8 9">
    <name type="scientific">Hydrogenimonas thermophila</name>
    <dbReference type="NCBI Taxonomy" id="223786"/>
    <lineage>
        <taxon>Bacteria</taxon>
        <taxon>Pseudomonadati</taxon>
        <taxon>Campylobacterota</taxon>
        <taxon>Epsilonproteobacteria</taxon>
        <taxon>Campylobacterales</taxon>
        <taxon>Hydrogenimonadaceae</taxon>
        <taxon>Hydrogenimonas</taxon>
    </lineage>
</organism>
<keyword evidence="2 7" id="KW-0963">Cytoplasm</keyword>
<feature type="binding site" evidence="7">
    <location>
        <position position="102"/>
    </location>
    <ligand>
        <name>S-adenosyl-L-methionine</name>
        <dbReference type="ChEBI" id="CHEBI:59789"/>
    </ligand>
</feature>
<dbReference type="InterPro" id="IPR023397">
    <property type="entry name" value="SAM-dep_MeTrfase_MraW_recog"/>
</dbReference>
<evidence type="ECO:0000256" key="3">
    <source>
        <dbReference type="ARBA" id="ARBA00022552"/>
    </source>
</evidence>
<feature type="binding site" evidence="7">
    <location>
        <begin position="37"/>
        <end position="39"/>
    </location>
    <ligand>
        <name>S-adenosyl-L-methionine</name>
        <dbReference type="ChEBI" id="CHEBI:59789"/>
    </ligand>
</feature>
<dbReference type="EMBL" id="FOXB01000021">
    <property type="protein sequence ID" value="SFP47457.1"/>
    <property type="molecule type" value="Genomic_DNA"/>
</dbReference>
<feature type="binding site" evidence="7">
    <location>
        <position position="109"/>
    </location>
    <ligand>
        <name>S-adenosyl-L-methionine</name>
        <dbReference type="ChEBI" id="CHEBI:59789"/>
    </ligand>
</feature>
<comment type="function">
    <text evidence="7">Specifically methylates the N4 position of cytidine in position 1402 (C1402) of 16S rRNA.</text>
</comment>
<accession>A0A1I5QMY3</accession>
<protein>
    <recommendedName>
        <fullName evidence="7">Ribosomal RNA small subunit methyltransferase H</fullName>
        <ecNumber evidence="7">2.1.1.199</ecNumber>
    </recommendedName>
    <alternativeName>
        <fullName evidence="7">16S rRNA m(4)C1402 methyltransferase</fullName>
    </alternativeName>
    <alternativeName>
        <fullName evidence="7">rRNA (cytosine-N(4)-)-methyltransferase RsmH</fullName>
    </alternativeName>
</protein>
<comment type="similarity">
    <text evidence="1 7">Belongs to the methyltransferase superfamily. RsmH family.</text>
</comment>
<keyword evidence="3 7" id="KW-0698">rRNA processing</keyword>
<dbReference type="InterPro" id="IPR029063">
    <property type="entry name" value="SAM-dependent_MTases_sf"/>
</dbReference>
<comment type="catalytic activity">
    <reaction evidence="7">
        <text>cytidine(1402) in 16S rRNA + S-adenosyl-L-methionine = N(4)-methylcytidine(1402) in 16S rRNA + S-adenosyl-L-homocysteine + H(+)</text>
        <dbReference type="Rhea" id="RHEA:42928"/>
        <dbReference type="Rhea" id="RHEA-COMP:10286"/>
        <dbReference type="Rhea" id="RHEA-COMP:10287"/>
        <dbReference type="ChEBI" id="CHEBI:15378"/>
        <dbReference type="ChEBI" id="CHEBI:57856"/>
        <dbReference type="ChEBI" id="CHEBI:59789"/>
        <dbReference type="ChEBI" id="CHEBI:74506"/>
        <dbReference type="ChEBI" id="CHEBI:82748"/>
        <dbReference type="EC" id="2.1.1.199"/>
    </reaction>
</comment>
<dbReference type="OrthoDB" id="9806637at2"/>
<reference evidence="8 9" key="1">
    <citation type="submission" date="2016-10" db="EMBL/GenBank/DDBJ databases">
        <authorList>
            <person name="de Groot N.N."/>
        </authorList>
    </citation>
    <scope>NUCLEOTIDE SEQUENCE [LARGE SCALE GENOMIC DNA]</scope>
    <source>
        <strain evidence="8 9">EP1-55-1</strain>
    </source>
</reference>
<dbReference type="GO" id="GO:0070475">
    <property type="term" value="P:rRNA base methylation"/>
    <property type="evidence" value="ECO:0007669"/>
    <property type="project" value="UniProtKB-UniRule"/>
</dbReference>
<dbReference type="Gene3D" id="1.10.150.170">
    <property type="entry name" value="Putative methyltransferase TM0872, insert domain"/>
    <property type="match status" value="1"/>
</dbReference>
<keyword evidence="4 7" id="KW-0489">Methyltransferase</keyword>
<dbReference type="STRING" id="223786.SAMN05216234_12113"/>
<keyword evidence="9" id="KW-1185">Reference proteome</keyword>
<dbReference type="EC" id="2.1.1.199" evidence="7"/>
<proteinExistence type="inferred from homology"/>
<dbReference type="SUPFAM" id="SSF81799">
    <property type="entry name" value="Putative methyltransferase TM0872, insert domain"/>
    <property type="match status" value="1"/>
</dbReference>
<dbReference type="Gene3D" id="3.40.50.150">
    <property type="entry name" value="Vaccinia Virus protein VP39"/>
    <property type="match status" value="1"/>
</dbReference>
<feature type="binding site" evidence="7">
    <location>
        <position position="56"/>
    </location>
    <ligand>
        <name>S-adenosyl-L-methionine</name>
        <dbReference type="ChEBI" id="CHEBI:59789"/>
    </ligand>
</feature>
<dbReference type="NCBIfam" id="TIGR00006">
    <property type="entry name" value="16S rRNA (cytosine(1402)-N(4))-methyltransferase RsmH"/>
    <property type="match status" value="1"/>
</dbReference>
<evidence type="ECO:0000256" key="1">
    <source>
        <dbReference type="ARBA" id="ARBA00010396"/>
    </source>
</evidence>
<sequence>MKKETPHIPVLLDEVLQSFEEMPKKDGIFIDCTLGYGGHSEAILKKFPEIHLIGIDQDPEAIDFSTKRLESFKDRFEARKGRFSDLLPKLLQKYEISGILADFGVSSLQLDKKERGFSFLSENLDMRMNPEAEFSAYDVVNGYSQEELERIFKEYAETKAYKKVAKAIVDARSKKSIESGIELSDIIGKVLPKRGKTNPATPLFQAIRIEVNDELGEIVRLLDALEKNPPNSAVVGLITFHSLEDRLVKQRFKKWNTSCICPPDSFRCECGNDHNIGKPLNRKPLIANENELRQNPRSRSAKLRAFKFN</sequence>
<gene>
    <name evidence="7" type="primary">rsmH</name>
    <name evidence="8" type="ORF">SAMN05216234_12113</name>
</gene>
<feature type="binding site" evidence="7">
    <location>
        <position position="83"/>
    </location>
    <ligand>
        <name>S-adenosyl-L-methionine</name>
        <dbReference type="ChEBI" id="CHEBI:59789"/>
    </ligand>
</feature>
<dbReference type="GO" id="GO:0005737">
    <property type="term" value="C:cytoplasm"/>
    <property type="evidence" value="ECO:0007669"/>
    <property type="project" value="UniProtKB-SubCell"/>
</dbReference>
<name>A0A1I5QMY3_9BACT</name>
<evidence type="ECO:0000256" key="5">
    <source>
        <dbReference type="ARBA" id="ARBA00022679"/>
    </source>
</evidence>
<dbReference type="Pfam" id="PF01795">
    <property type="entry name" value="Methyltransf_5"/>
    <property type="match status" value="1"/>
</dbReference>
<dbReference type="GO" id="GO:0071424">
    <property type="term" value="F:rRNA (cytosine-N4-)-methyltransferase activity"/>
    <property type="evidence" value="ECO:0007669"/>
    <property type="project" value="UniProtKB-UniRule"/>
</dbReference>
<dbReference type="RefSeq" id="WP_092912662.1">
    <property type="nucleotide sequence ID" value="NZ_FOXB01000021.1"/>
</dbReference>